<protein>
    <submittedName>
        <fullName evidence="2">Uncharacterized protein</fullName>
    </submittedName>
</protein>
<feature type="transmembrane region" description="Helical" evidence="1">
    <location>
        <begin position="38"/>
        <end position="59"/>
    </location>
</feature>
<gene>
    <name evidence="2" type="ORF">KIKIMORA_04180</name>
</gene>
<keyword evidence="1" id="KW-1133">Transmembrane helix</keyword>
<evidence type="ECO:0000313" key="3">
    <source>
        <dbReference type="Proteomes" id="UP001056576"/>
    </source>
</evidence>
<keyword evidence="1" id="KW-0472">Membrane</keyword>
<name>A0A9E7SL83_9CAUD</name>
<dbReference type="Proteomes" id="UP001056576">
    <property type="component" value="Segment"/>
</dbReference>
<reference evidence="2 3" key="1">
    <citation type="submission" date="2022-05" db="EMBL/GenBank/DDBJ databases">
        <authorList>
            <person name="Friedrich I."/>
            <person name="Poehlein A."/>
            <person name="Schneider D."/>
            <person name="Hertel R."/>
            <person name="Daniel R."/>
        </authorList>
    </citation>
    <scope>NUCLEOTIDE SEQUENCE [LARGE SCALE GENOMIC DNA]</scope>
</reference>
<proteinExistence type="predicted"/>
<keyword evidence="1" id="KW-0812">Transmembrane</keyword>
<keyword evidence="3" id="KW-1185">Reference proteome</keyword>
<evidence type="ECO:0000256" key="1">
    <source>
        <dbReference type="SAM" id="Phobius"/>
    </source>
</evidence>
<evidence type="ECO:0000313" key="2">
    <source>
        <dbReference type="EMBL" id="USN15536.1"/>
    </source>
</evidence>
<dbReference type="EMBL" id="ON529857">
    <property type="protein sequence ID" value="USN15536.1"/>
    <property type="molecule type" value="Genomic_DNA"/>
</dbReference>
<accession>A0A9E7SL83</accession>
<sequence length="68" mass="7409">MTRAQRRSLMLIVAAWFMVVFAQIVVPYIDAAPGETPLAHAIGAFFCLVGAFGAVLYFLQLGGRRPPN</sequence>
<organism evidence="2 3">
    <name type="scientific">Brevundimonas phage vB_BpoS-Kikimora</name>
    <dbReference type="NCBI Taxonomy" id="2948601"/>
    <lineage>
        <taxon>Viruses</taxon>
        <taxon>Duplodnaviria</taxon>
        <taxon>Heunggongvirae</taxon>
        <taxon>Uroviricota</taxon>
        <taxon>Caudoviricetes</taxon>
        <taxon>Jeanschmidtviridae</taxon>
        <taxon>Kikimoravirus</taxon>
        <taxon>Kikimoravirus kikimora</taxon>
    </lineage>
</organism>